<dbReference type="PANTHER" id="PTHR43798">
    <property type="entry name" value="MONOACYLGLYCEROL LIPASE"/>
    <property type="match status" value="1"/>
</dbReference>
<gene>
    <name evidence="3" type="ORF">GCM10022202_27860</name>
</gene>
<proteinExistence type="predicted"/>
<dbReference type="Proteomes" id="UP001410795">
    <property type="component" value="Unassembled WGS sequence"/>
</dbReference>
<name>A0ABP7BLD9_9MICO</name>
<evidence type="ECO:0000313" key="3">
    <source>
        <dbReference type="EMBL" id="GAA3664289.1"/>
    </source>
</evidence>
<feature type="region of interest" description="Disordered" evidence="1">
    <location>
        <begin position="1"/>
        <end position="22"/>
    </location>
</feature>
<dbReference type="SUPFAM" id="SSF53474">
    <property type="entry name" value="alpha/beta-Hydrolases"/>
    <property type="match status" value="1"/>
</dbReference>
<protein>
    <recommendedName>
        <fullName evidence="2">AB hydrolase-1 domain-containing protein</fullName>
    </recommendedName>
</protein>
<comment type="caution">
    <text evidence="3">The sequence shown here is derived from an EMBL/GenBank/DDBJ whole genome shotgun (WGS) entry which is preliminary data.</text>
</comment>
<accession>A0ABP7BLD9</accession>
<dbReference type="PANTHER" id="PTHR43798:SF5">
    <property type="entry name" value="MONOACYLGLYCEROL LIPASE ABHD6"/>
    <property type="match status" value="1"/>
</dbReference>
<dbReference type="Gene3D" id="3.40.50.1820">
    <property type="entry name" value="alpha/beta hydrolase"/>
    <property type="match status" value="1"/>
</dbReference>
<organism evidence="3 4">
    <name type="scientific">Microbacterium marinilacus</name>
    <dbReference type="NCBI Taxonomy" id="415209"/>
    <lineage>
        <taxon>Bacteria</taxon>
        <taxon>Bacillati</taxon>
        <taxon>Actinomycetota</taxon>
        <taxon>Actinomycetes</taxon>
        <taxon>Micrococcales</taxon>
        <taxon>Microbacteriaceae</taxon>
        <taxon>Microbacterium</taxon>
    </lineage>
</organism>
<dbReference type="Pfam" id="PF12697">
    <property type="entry name" value="Abhydrolase_6"/>
    <property type="match status" value="1"/>
</dbReference>
<evidence type="ECO:0000256" key="1">
    <source>
        <dbReference type="SAM" id="MobiDB-lite"/>
    </source>
</evidence>
<sequence>MPSWSTGLHRSPTESGLPPAPGLFLTVDGDRVHAMLDGSADADFAVVFESALGCPCTEWAHVQRELAAEGIRSVAYDRPGIGWSPETPQPSHSREHADRLFSLVRQLTPQNVVLVGHSVGGLLSLLFWQAHPERVAALLLVDSSHPEQHVRSSRQREGLRGLRQQLHRARRRRPPVPFDGDVVHLPTPLGRLTHSAATSHTGTRATLREFEAWQALWAPDAAYVVSLEDLPLTVITAGDVVHRDPAHGVLQRELAALSRSARHVVIDDATHQGLVMRPEHAARVASEIINLVRKG</sequence>
<dbReference type="InterPro" id="IPR000073">
    <property type="entry name" value="AB_hydrolase_1"/>
</dbReference>
<dbReference type="EMBL" id="BAAAYV010000016">
    <property type="protein sequence ID" value="GAA3664289.1"/>
    <property type="molecule type" value="Genomic_DNA"/>
</dbReference>
<feature type="domain" description="AB hydrolase-1" evidence="2">
    <location>
        <begin position="54"/>
        <end position="286"/>
    </location>
</feature>
<dbReference type="InterPro" id="IPR050266">
    <property type="entry name" value="AB_hydrolase_sf"/>
</dbReference>
<evidence type="ECO:0000313" key="4">
    <source>
        <dbReference type="Proteomes" id="UP001410795"/>
    </source>
</evidence>
<keyword evidence="4" id="KW-1185">Reference proteome</keyword>
<dbReference type="InterPro" id="IPR029058">
    <property type="entry name" value="AB_hydrolase_fold"/>
</dbReference>
<evidence type="ECO:0000259" key="2">
    <source>
        <dbReference type="Pfam" id="PF12697"/>
    </source>
</evidence>
<dbReference type="RefSeq" id="WP_308122876.1">
    <property type="nucleotide sequence ID" value="NZ_JAIJZW010000005.1"/>
</dbReference>
<reference evidence="4" key="1">
    <citation type="journal article" date="2019" name="Int. J. Syst. Evol. Microbiol.">
        <title>The Global Catalogue of Microorganisms (GCM) 10K type strain sequencing project: providing services to taxonomists for standard genome sequencing and annotation.</title>
        <authorList>
            <consortium name="The Broad Institute Genomics Platform"/>
            <consortium name="The Broad Institute Genome Sequencing Center for Infectious Disease"/>
            <person name="Wu L."/>
            <person name="Ma J."/>
        </authorList>
    </citation>
    <scope>NUCLEOTIDE SEQUENCE [LARGE SCALE GENOMIC DNA]</scope>
    <source>
        <strain evidence="4">JCM 16546</strain>
    </source>
</reference>
<dbReference type="PRINTS" id="PR00111">
    <property type="entry name" value="ABHYDROLASE"/>
</dbReference>